<organism evidence="2 3">
    <name type="scientific">Bacteroides cellulosilyticus</name>
    <dbReference type="NCBI Taxonomy" id="246787"/>
    <lineage>
        <taxon>Bacteria</taxon>
        <taxon>Pseudomonadati</taxon>
        <taxon>Bacteroidota</taxon>
        <taxon>Bacteroidia</taxon>
        <taxon>Bacteroidales</taxon>
        <taxon>Bacteroidaceae</taxon>
        <taxon>Bacteroides</taxon>
    </lineage>
</organism>
<reference evidence="2 3" key="1">
    <citation type="journal article" date="2019" name="Nat. Med.">
        <title>A library of human gut bacterial isolates paired with longitudinal multiomics data enables mechanistic microbiome research.</title>
        <authorList>
            <person name="Poyet M."/>
            <person name="Groussin M."/>
            <person name="Gibbons S.M."/>
            <person name="Avila-Pacheco J."/>
            <person name="Jiang X."/>
            <person name="Kearney S.M."/>
            <person name="Perrotta A.R."/>
            <person name="Berdy B."/>
            <person name="Zhao S."/>
            <person name="Lieberman T.D."/>
            <person name="Swanson P.K."/>
            <person name="Smith M."/>
            <person name="Roesemann S."/>
            <person name="Alexander J.E."/>
            <person name="Rich S.A."/>
            <person name="Livny J."/>
            <person name="Vlamakis H."/>
            <person name="Clish C."/>
            <person name="Bullock K."/>
            <person name="Deik A."/>
            <person name="Scott J."/>
            <person name="Pierce K.A."/>
            <person name="Xavier R.J."/>
            <person name="Alm E.J."/>
        </authorList>
    </citation>
    <scope>NUCLEOTIDE SEQUENCE [LARGE SCALE GENOMIC DNA]</scope>
    <source>
        <strain evidence="2 3">BIOML-A6</strain>
    </source>
</reference>
<name>A0A642PPY1_9BACE</name>
<dbReference type="Proteomes" id="UP000448877">
    <property type="component" value="Unassembled WGS sequence"/>
</dbReference>
<accession>A0A642PPY1</accession>
<dbReference type="EMBL" id="VVYV01000057">
    <property type="protein sequence ID" value="KAA5413083.1"/>
    <property type="molecule type" value="Genomic_DNA"/>
</dbReference>
<evidence type="ECO:0000313" key="2">
    <source>
        <dbReference type="EMBL" id="KAA5413083.1"/>
    </source>
</evidence>
<evidence type="ECO:0000313" key="3">
    <source>
        <dbReference type="Proteomes" id="UP000448877"/>
    </source>
</evidence>
<proteinExistence type="predicted"/>
<gene>
    <name evidence="2" type="ORF">F2Y81_23875</name>
</gene>
<dbReference type="AlphaFoldDB" id="A0A642PPY1"/>
<protein>
    <submittedName>
        <fullName evidence="2">Uncharacterized protein</fullName>
    </submittedName>
</protein>
<sequence length="78" mass="9554">MNGTKSKTTCKRHKTDKRQTERMAWQQAYGHIVYGHKKQRRTPKGSDKRKMLQWIKAHNWNMDRRAATERNWWTQNQL</sequence>
<comment type="caution">
    <text evidence="2">The sequence shown here is derived from an EMBL/GenBank/DDBJ whole genome shotgun (WGS) entry which is preliminary data.</text>
</comment>
<feature type="region of interest" description="Disordered" evidence="1">
    <location>
        <begin position="1"/>
        <end position="21"/>
    </location>
</feature>
<evidence type="ECO:0000256" key="1">
    <source>
        <dbReference type="SAM" id="MobiDB-lite"/>
    </source>
</evidence>
<dbReference type="RefSeq" id="WP_149920514.1">
    <property type="nucleotide sequence ID" value="NZ_VVYV01000057.1"/>
</dbReference>